<name>A0A838XF96_9ACTN</name>
<dbReference type="PANTHER" id="PTHR43591">
    <property type="entry name" value="METHYLTRANSFERASE"/>
    <property type="match status" value="1"/>
</dbReference>
<keyword evidence="3" id="KW-0489">Methyltransferase</keyword>
<dbReference type="CDD" id="cd02440">
    <property type="entry name" value="AdoMet_MTases"/>
    <property type="match status" value="1"/>
</dbReference>
<sequence length="290" mass="31621">MEAGNRDTTVHETNLPQAESWDGPGGEYWAAHADRFDRAVADYQERFEATVAVRRGERVLDVGCGGGLTTRRAARASVNGEALGVDLSSQLLDVARARAEDEGLDNVRFLRADAQVHPFEPGHHDVVVSRTGAMFFGDPVAAFANLRRATRPGGRMVLMTWQPPDRNEWIRGTLGVLGGPPGPTADLDAPGMFSLSRPERIREVLEAAGWTHVEVDGLEGQEWFGADVDDALGFLRGLFAWLLDELPDDERDAAVERLRESLAAHAGPGGVQFASAVWLVSARKETDDER</sequence>
<dbReference type="SUPFAM" id="SSF53335">
    <property type="entry name" value="S-adenosyl-L-methionine-dependent methyltransferases"/>
    <property type="match status" value="1"/>
</dbReference>
<evidence type="ECO:0000256" key="1">
    <source>
        <dbReference type="SAM" id="MobiDB-lite"/>
    </source>
</evidence>
<dbReference type="InterPro" id="IPR029063">
    <property type="entry name" value="SAM-dependent_MTases_sf"/>
</dbReference>
<dbReference type="InterPro" id="IPR041698">
    <property type="entry name" value="Methyltransf_25"/>
</dbReference>
<dbReference type="AlphaFoldDB" id="A0A838XF96"/>
<proteinExistence type="predicted"/>
<gene>
    <name evidence="3" type="ORF">H1W00_12065</name>
</gene>
<dbReference type="Gene3D" id="3.40.50.150">
    <property type="entry name" value="Vaccinia Virus protein VP39"/>
    <property type="match status" value="1"/>
</dbReference>
<reference evidence="3 4" key="1">
    <citation type="submission" date="2020-07" db="EMBL/GenBank/DDBJ databases">
        <title>Draft genome and description of Aeromicrobium phoceense strain Marseille-Q0843 isolated from healthy skin swab.</title>
        <authorList>
            <person name="Boxberger M."/>
            <person name="La Scola B."/>
        </authorList>
    </citation>
    <scope>NUCLEOTIDE SEQUENCE [LARGE SCALE GENOMIC DNA]</scope>
    <source>
        <strain evidence="3 4">Marseille-Q0843</strain>
    </source>
</reference>
<dbReference type="PANTHER" id="PTHR43591:SF24">
    <property type="entry name" value="2-METHOXY-6-POLYPRENYL-1,4-BENZOQUINOL METHYLASE, MITOCHONDRIAL"/>
    <property type="match status" value="1"/>
</dbReference>
<accession>A0A838XF96</accession>
<feature type="region of interest" description="Disordered" evidence="1">
    <location>
        <begin position="1"/>
        <end position="23"/>
    </location>
</feature>
<evidence type="ECO:0000259" key="2">
    <source>
        <dbReference type="Pfam" id="PF13649"/>
    </source>
</evidence>
<dbReference type="GO" id="GO:0032259">
    <property type="term" value="P:methylation"/>
    <property type="evidence" value="ECO:0007669"/>
    <property type="project" value="UniProtKB-KW"/>
</dbReference>
<comment type="caution">
    <text evidence="3">The sequence shown here is derived from an EMBL/GenBank/DDBJ whole genome shotgun (WGS) entry which is preliminary data.</text>
</comment>
<dbReference type="Proteomes" id="UP000550354">
    <property type="component" value="Unassembled WGS sequence"/>
</dbReference>
<feature type="compositionally biased region" description="Basic and acidic residues" evidence="1">
    <location>
        <begin position="1"/>
        <end position="10"/>
    </location>
</feature>
<dbReference type="EMBL" id="JACEOG010000001">
    <property type="protein sequence ID" value="MBA4609215.1"/>
    <property type="molecule type" value="Genomic_DNA"/>
</dbReference>
<dbReference type="RefSeq" id="WP_181755918.1">
    <property type="nucleotide sequence ID" value="NZ_JACEOG010000001.1"/>
</dbReference>
<protein>
    <submittedName>
        <fullName evidence="3">Class I SAM-dependent methyltransferase</fullName>
    </submittedName>
</protein>
<evidence type="ECO:0000313" key="3">
    <source>
        <dbReference type="EMBL" id="MBA4609215.1"/>
    </source>
</evidence>
<dbReference type="Pfam" id="PF13649">
    <property type="entry name" value="Methyltransf_25"/>
    <property type="match status" value="1"/>
</dbReference>
<evidence type="ECO:0000313" key="4">
    <source>
        <dbReference type="Proteomes" id="UP000550354"/>
    </source>
</evidence>
<keyword evidence="3" id="KW-0808">Transferase</keyword>
<feature type="domain" description="Methyltransferase" evidence="2">
    <location>
        <begin position="59"/>
        <end position="154"/>
    </location>
</feature>
<dbReference type="GO" id="GO:0008168">
    <property type="term" value="F:methyltransferase activity"/>
    <property type="evidence" value="ECO:0007669"/>
    <property type="project" value="UniProtKB-KW"/>
</dbReference>
<organism evidence="3 4">
    <name type="scientific">Aeromicrobium phoceense</name>
    <dbReference type="NCBI Taxonomy" id="2754045"/>
    <lineage>
        <taxon>Bacteria</taxon>
        <taxon>Bacillati</taxon>
        <taxon>Actinomycetota</taxon>
        <taxon>Actinomycetes</taxon>
        <taxon>Propionibacteriales</taxon>
        <taxon>Nocardioidaceae</taxon>
        <taxon>Aeromicrobium</taxon>
    </lineage>
</organism>
<keyword evidence="4" id="KW-1185">Reference proteome</keyword>